<protein>
    <submittedName>
        <fullName evidence="1">Uncharacterized protein</fullName>
    </submittedName>
</protein>
<dbReference type="GeneID" id="19109922"/>
<reference evidence="1 2" key="1">
    <citation type="journal article" date="2012" name="PLoS Pathog.">
        <title>Diverse lifestyles and strategies of plant pathogenesis encoded in the genomes of eighteen Dothideomycetes fungi.</title>
        <authorList>
            <person name="Ohm R.A."/>
            <person name="Feau N."/>
            <person name="Henrissat B."/>
            <person name="Schoch C.L."/>
            <person name="Horwitz B.A."/>
            <person name="Barry K.W."/>
            <person name="Condon B.J."/>
            <person name="Copeland A.C."/>
            <person name="Dhillon B."/>
            <person name="Glaser F."/>
            <person name="Hesse C.N."/>
            <person name="Kosti I."/>
            <person name="LaButti K."/>
            <person name="Lindquist E.A."/>
            <person name="Lucas S."/>
            <person name="Salamov A.A."/>
            <person name="Bradshaw R.E."/>
            <person name="Ciuffetti L."/>
            <person name="Hamelin R.C."/>
            <person name="Kema G.H.J."/>
            <person name="Lawrence C."/>
            <person name="Scott J.A."/>
            <person name="Spatafora J.W."/>
            <person name="Turgeon B.G."/>
            <person name="de Wit P.J.G.M."/>
            <person name="Zhong S."/>
            <person name="Goodwin S.B."/>
            <person name="Grigoriev I.V."/>
        </authorList>
    </citation>
    <scope>NUCLEOTIDE SEQUENCE [LARGE SCALE GENOMIC DNA]</scope>
    <source>
        <strain evidence="1 2">UAMH 10762</strain>
    </source>
</reference>
<dbReference type="AlphaFoldDB" id="M2LJ59"/>
<evidence type="ECO:0000313" key="2">
    <source>
        <dbReference type="Proteomes" id="UP000011761"/>
    </source>
</evidence>
<dbReference type="Proteomes" id="UP000011761">
    <property type="component" value="Unassembled WGS sequence"/>
</dbReference>
<keyword evidence="2" id="KW-1185">Reference proteome</keyword>
<gene>
    <name evidence="1" type="ORF">BAUCODRAFT_227173</name>
</gene>
<proteinExistence type="predicted"/>
<dbReference type="HOGENOM" id="CLU_1643385_0_0_1"/>
<dbReference type="RefSeq" id="XP_007679110.1">
    <property type="nucleotide sequence ID" value="XM_007680920.1"/>
</dbReference>
<dbReference type="KEGG" id="bcom:BAUCODRAFT_227173"/>
<organism evidence="1 2">
    <name type="scientific">Baudoinia panamericana (strain UAMH 10762)</name>
    <name type="common">Angels' share fungus</name>
    <name type="synonym">Baudoinia compniacensis (strain UAMH 10762)</name>
    <dbReference type="NCBI Taxonomy" id="717646"/>
    <lineage>
        <taxon>Eukaryota</taxon>
        <taxon>Fungi</taxon>
        <taxon>Dikarya</taxon>
        <taxon>Ascomycota</taxon>
        <taxon>Pezizomycotina</taxon>
        <taxon>Dothideomycetes</taxon>
        <taxon>Dothideomycetidae</taxon>
        <taxon>Mycosphaerellales</taxon>
        <taxon>Teratosphaeriaceae</taxon>
        <taxon>Baudoinia</taxon>
    </lineage>
</organism>
<sequence length="161" mass="18284">MSTQSRKLVFARTGCWSQCMAKRLILFQFGAAFDDPTFGNITPVDRDRPVKYVEYTRSKYSISLYGSVSLQSSRITPSTPCPAFLTYMNAMKTVGAVHTPSTCAVAQWKRKARMELGSRPPTSIGQPRQRHEQRFPLRHIANISKHDTLSRSCEGCHFFPY</sequence>
<accession>M2LJ59</accession>
<name>M2LJ59_BAUPA</name>
<dbReference type="EMBL" id="KB445559">
    <property type="protein sequence ID" value="EMC94262.1"/>
    <property type="molecule type" value="Genomic_DNA"/>
</dbReference>
<evidence type="ECO:0000313" key="1">
    <source>
        <dbReference type="EMBL" id="EMC94262.1"/>
    </source>
</evidence>